<dbReference type="EMBL" id="FQZT01000022">
    <property type="protein sequence ID" value="SHJ88169.1"/>
    <property type="molecule type" value="Genomic_DNA"/>
</dbReference>
<accession>A0A1M6MXI2</accession>
<dbReference type="InterPro" id="IPR001279">
    <property type="entry name" value="Metallo-B-lactamas"/>
</dbReference>
<reference evidence="2 3" key="1">
    <citation type="submission" date="2016-11" db="EMBL/GenBank/DDBJ databases">
        <authorList>
            <person name="Jaros S."/>
            <person name="Januszkiewicz K."/>
            <person name="Wedrychowicz H."/>
        </authorList>
    </citation>
    <scope>NUCLEOTIDE SEQUENCE [LARGE SCALE GENOMIC DNA]</scope>
    <source>
        <strain evidence="2 3">DSM 5091</strain>
    </source>
</reference>
<evidence type="ECO:0000313" key="2">
    <source>
        <dbReference type="EMBL" id="SHJ88169.1"/>
    </source>
</evidence>
<gene>
    <name evidence="2" type="ORF">SAMN02745165_03433</name>
</gene>
<dbReference type="InterPro" id="IPR041712">
    <property type="entry name" value="DHPS-like_MBL-fold"/>
</dbReference>
<feature type="domain" description="Metallo-beta-lactamase" evidence="1">
    <location>
        <begin position="25"/>
        <end position="250"/>
    </location>
</feature>
<dbReference type="OrthoDB" id="9803916at2"/>
<sequence>MSLKLIVLCENSVERVSPLGLLGEHGFACHLQTDHGNFLFDTGGGQTIINNSDKLKIDLSDLQGIIFSHGHLDHTGGLPQVLERCGKVPVYAHTDLFVKRHSSNGNQLREIGLPWSQSELEAQGAEFKLSLRPVQIAPGLTLSGEIPRVSKFETGDPNLIIIGENGDCCCDPLADDYSLFIHSPKGLIILLGCAHAGVLNIIEHACHVTKQPKVHMLIGGTHLKFSSPEQLAATLDRLEEVDIDRIGVSHCTGLKAAQKISERFGDKFFYASVGCEIEF</sequence>
<dbReference type="STRING" id="1122189.SAMN02745165_03433"/>
<dbReference type="PANTHER" id="PTHR13754">
    <property type="entry name" value="METALLO-BETA-LACTAMASE SUPERFAMILY PROTEIN"/>
    <property type="match status" value="1"/>
</dbReference>
<dbReference type="InterPro" id="IPR036866">
    <property type="entry name" value="RibonucZ/Hydroxyglut_hydro"/>
</dbReference>
<organism evidence="2 3">
    <name type="scientific">Malonomonas rubra DSM 5091</name>
    <dbReference type="NCBI Taxonomy" id="1122189"/>
    <lineage>
        <taxon>Bacteria</taxon>
        <taxon>Pseudomonadati</taxon>
        <taxon>Thermodesulfobacteriota</taxon>
        <taxon>Desulfuromonadia</taxon>
        <taxon>Desulfuromonadales</taxon>
        <taxon>Geopsychrobacteraceae</taxon>
        <taxon>Malonomonas</taxon>
    </lineage>
</organism>
<dbReference type="AlphaFoldDB" id="A0A1M6MXI2"/>
<dbReference type="Proteomes" id="UP000184171">
    <property type="component" value="Unassembled WGS sequence"/>
</dbReference>
<protein>
    <submittedName>
        <fullName evidence="2">7,8-dihydropterin-6-yl-methyl-4-(Beta-D-ribofuranosyl)aminobenzene 5'-phosphate synthase</fullName>
    </submittedName>
</protein>
<dbReference type="PANTHER" id="PTHR13754:SF13">
    <property type="entry name" value="METALLO-BETA-LACTAMASE SUPERFAMILY PROTEIN (AFU_ORTHOLOGUE AFUA_3G07630)"/>
    <property type="match status" value="1"/>
</dbReference>
<name>A0A1M6MXI2_MALRU</name>
<dbReference type="Pfam" id="PF00753">
    <property type="entry name" value="Lactamase_B"/>
    <property type="match status" value="1"/>
</dbReference>
<dbReference type="CDD" id="cd07713">
    <property type="entry name" value="DHPS-like_MBL-fold"/>
    <property type="match status" value="1"/>
</dbReference>
<dbReference type="SMART" id="SM00849">
    <property type="entry name" value="Lactamase_B"/>
    <property type="match status" value="1"/>
</dbReference>
<dbReference type="SUPFAM" id="SSF56281">
    <property type="entry name" value="Metallo-hydrolase/oxidoreductase"/>
    <property type="match status" value="1"/>
</dbReference>
<dbReference type="RefSeq" id="WP_072909959.1">
    <property type="nucleotide sequence ID" value="NZ_FQZT01000022.1"/>
</dbReference>
<keyword evidence="3" id="KW-1185">Reference proteome</keyword>
<evidence type="ECO:0000313" key="3">
    <source>
        <dbReference type="Proteomes" id="UP000184171"/>
    </source>
</evidence>
<dbReference type="GO" id="GO:0016740">
    <property type="term" value="F:transferase activity"/>
    <property type="evidence" value="ECO:0007669"/>
    <property type="project" value="TreeGrafter"/>
</dbReference>
<proteinExistence type="predicted"/>
<dbReference type="InterPro" id="IPR052926">
    <property type="entry name" value="Metallo-beta-lactamase_dom"/>
</dbReference>
<dbReference type="Gene3D" id="3.60.15.10">
    <property type="entry name" value="Ribonuclease Z/Hydroxyacylglutathione hydrolase-like"/>
    <property type="match status" value="1"/>
</dbReference>
<evidence type="ECO:0000259" key="1">
    <source>
        <dbReference type="SMART" id="SM00849"/>
    </source>
</evidence>